<dbReference type="EMBL" id="NEXE01000025">
    <property type="protein sequence ID" value="PSN91459.1"/>
    <property type="molecule type" value="Genomic_DNA"/>
</dbReference>
<dbReference type="PRINTS" id="PR01466">
    <property type="entry name" value="ARGDEIMINASE"/>
</dbReference>
<dbReference type="PANTHER" id="PTHR47271">
    <property type="entry name" value="ARGININE DEIMINASE"/>
    <property type="match status" value="1"/>
</dbReference>
<name>A0A2R6AYI4_9ARCH</name>
<evidence type="ECO:0000256" key="1">
    <source>
        <dbReference type="ARBA" id="ARBA00022801"/>
    </source>
</evidence>
<reference evidence="2 3" key="1">
    <citation type="submission" date="2017-04" db="EMBL/GenBank/DDBJ databases">
        <title>Novel microbial lineages endemic to geothermal iron-oxide mats fill important gaps in the evolutionary history of Archaea.</title>
        <authorList>
            <person name="Jay Z.J."/>
            <person name="Beam J.P."/>
            <person name="Dlakic M."/>
            <person name="Rusch D.B."/>
            <person name="Kozubal M.A."/>
            <person name="Inskeep W.P."/>
        </authorList>
    </citation>
    <scope>NUCLEOTIDE SEQUENCE [LARGE SCALE GENOMIC DNA]</scope>
    <source>
        <strain evidence="2">OSP_D</strain>
    </source>
</reference>
<dbReference type="GO" id="GO:0019546">
    <property type="term" value="P:L-arginine deiminase pathway"/>
    <property type="evidence" value="ECO:0007669"/>
    <property type="project" value="TreeGrafter"/>
</dbReference>
<protein>
    <recommendedName>
        <fullName evidence="4">Amidinotransferase</fullName>
    </recommendedName>
</protein>
<dbReference type="SUPFAM" id="SSF55909">
    <property type="entry name" value="Pentein"/>
    <property type="match status" value="1"/>
</dbReference>
<accession>A0A2R6AYI4</accession>
<dbReference type="Pfam" id="PF02274">
    <property type="entry name" value="ADI"/>
    <property type="match status" value="1"/>
</dbReference>
<dbReference type="Proteomes" id="UP000240322">
    <property type="component" value="Unassembled WGS sequence"/>
</dbReference>
<keyword evidence="1" id="KW-0378">Hydrolase</keyword>
<sequence>MKESSSLVMVVKAEWGKLREAYIHRPGIEMFLGLLEPYSFLYDRFFSMNEAVFEHMGLEHALTRSGVDVKRLKPSFVRVVEKEEIIRQRVIQYILKNVRYLGASAKSGKEYLERVVNSMDGETLFNILLLNPSIETRMKKNGAGSQRRIIYPYVTLQVPLANLYYLRDQQAATDLGLVYGRMAKPQRRREVLITKVTFEGLGVPTAWTTRAPATFEGGDFIPAGEFALIGLSDRTNRQGVDQLLRHGLSYDEVVVVSKPAHPLIAGGYDPMLYMHLDTYFNIPGEGLAVGAGTLIDNTNVQVYVKMGKNKYRLDEAASGVSLAQYLKQKEFNLIKLSTFEQLAYAPNFLTLDDRKILAVDSERNIKTTLAKIQRLRAVDPHKYAAFCDQAMYEYNKLKAARDLFPRKKELEEWGVDVTPLDLDALTGGYGAARCMVAAVKRG</sequence>
<evidence type="ECO:0008006" key="4">
    <source>
        <dbReference type="Google" id="ProtNLM"/>
    </source>
</evidence>
<dbReference type="InterPro" id="IPR003876">
    <property type="entry name" value="Arg_deiminase"/>
</dbReference>
<comment type="caution">
    <text evidence="2">The sequence shown here is derived from an EMBL/GenBank/DDBJ whole genome shotgun (WGS) entry which is preliminary data.</text>
</comment>
<gene>
    <name evidence="2" type="ORF">B9Q03_04125</name>
</gene>
<evidence type="ECO:0000313" key="2">
    <source>
        <dbReference type="EMBL" id="PSN91459.1"/>
    </source>
</evidence>
<dbReference type="Gene3D" id="3.75.10.10">
    <property type="entry name" value="L-arginine/glycine Amidinotransferase, Chain A"/>
    <property type="match status" value="1"/>
</dbReference>
<organism evidence="2 3">
    <name type="scientific">Candidatus Marsarchaeota G2 archaeon OSP_D</name>
    <dbReference type="NCBI Taxonomy" id="1978157"/>
    <lineage>
        <taxon>Archaea</taxon>
        <taxon>Candidatus Marsarchaeota</taxon>
        <taxon>Candidatus Marsarchaeota group 2</taxon>
    </lineage>
</organism>
<evidence type="ECO:0000313" key="3">
    <source>
        <dbReference type="Proteomes" id="UP000240322"/>
    </source>
</evidence>
<dbReference type="PANTHER" id="PTHR47271:SF2">
    <property type="entry name" value="ARGININE DEIMINASE"/>
    <property type="match status" value="1"/>
</dbReference>
<proteinExistence type="predicted"/>
<dbReference type="GO" id="GO:0016990">
    <property type="term" value="F:arginine deiminase activity"/>
    <property type="evidence" value="ECO:0007669"/>
    <property type="project" value="InterPro"/>
</dbReference>
<dbReference type="AlphaFoldDB" id="A0A2R6AYI4"/>